<proteinExistence type="predicted"/>
<evidence type="ECO:0000313" key="2">
    <source>
        <dbReference type="EMBL" id="VWC12827.1"/>
    </source>
</evidence>
<evidence type="ECO:0000256" key="1">
    <source>
        <dbReference type="SAM" id="MobiDB-lite"/>
    </source>
</evidence>
<evidence type="ECO:0000313" key="3">
    <source>
        <dbReference type="Proteomes" id="UP000494330"/>
    </source>
</evidence>
<reference evidence="2 3" key="1">
    <citation type="submission" date="2019-09" db="EMBL/GenBank/DDBJ databases">
        <authorList>
            <person name="Depoorter E."/>
        </authorList>
    </citation>
    <scope>NUCLEOTIDE SEQUENCE [LARGE SCALE GENOMIC DNA]</scope>
    <source>
        <strain evidence="2">LMG 30113</strain>
    </source>
</reference>
<name>A0A6P2Q4J8_9BURK</name>
<gene>
    <name evidence="2" type="ORF">BPA30113_05308</name>
</gene>
<dbReference type="EMBL" id="CABVQD010000023">
    <property type="protein sequence ID" value="VWC12827.1"/>
    <property type="molecule type" value="Genomic_DNA"/>
</dbReference>
<protein>
    <submittedName>
        <fullName evidence="2">Uncharacterized protein</fullName>
    </submittedName>
</protein>
<keyword evidence="3" id="KW-1185">Reference proteome</keyword>
<sequence>MFQDEISAVRSTMRPGDASMKPTRTESAASRDLPPVRSRRRHGADELVLLSIHVESDNLAVVRRRLHQAVGAALNFYTAAIDSRTGRACIELEVARSQASPAILSILRLLPAAEFGTIRLLQH</sequence>
<dbReference type="Proteomes" id="UP000494330">
    <property type="component" value="Unassembled WGS sequence"/>
</dbReference>
<accession>A0A6P2Q4J8</accession>
<dbReference type="AlphaFoldDB" id="A0A6P2Q4J8"/>
<organism evidence="2 3">
    <name type="scientific">Burkholderia paludis</name>
    <dbReference type="NCBI Taxonomy" id="1506587"/>
    <lineage>
        <taxon>Bacteria</taxon>
        <taxon>Pseudomonadati</taxon>
        <taxon>Pseudomonadota</taxon>
        <taxon>Betaproteobacteria</taxon>
        <taxon>Burkholderiales</taxon>
        <taxon>Burkholderiaceae</taxon>
        <taxon>Burkholderia</taxon>
        <taxon>Burkholderia cepacia complex</taxon>
    </lineage>
</organism>
<feature type="region of interest" description="Disordered" evidence="1">
    <location>
        <begin position="1"/>
        <end position="39"/>
    </location>
</feature>